<keyword evidence="2" id="KW-1185">Reference proteome</keyword>
<protein>
    <submittedName>
        <fullName evidence="1">Uncharacterized protein</fullName>
    </submittedName>
</protein>
<accession>A0ACB8R0F7</accession>
<dbReference type="Proteomes" id="UP000814033">
    <property type="component" value="Unassembled WGS sequence"/>
</dbReference>
<name>A0ACB8R0F7_9AGAM</name>
<gene>
    <name evidence="1" type="ORF">FA95DRAFT_1423569</name>
</gene>
<reference evidence="1" key="2">
    <citation type="journal article" date="2022" name="New Phytol.">
        <title>Evolutionary transition to the ectomycorrhizal habit in the genomes of a hyperdiverse lineage of mushroom-forming fungi.</title>
        <authorList>
            <person name="Looney B."/>
            <person name="Miyauchi S."/>
            <person name="Morin E."/>
            <person name="Drula E."/>
            <person name="Courty P.E."/>
            <person name="Kohler A."/>
            <person name="Kuo A."/>
            <person name="LaButti K."/>
            <person name="Pangilinan J."/>
            <person name="Lipzen A."/>
            <person name="Riley R."/>
            <person name="Andreopoulos W."/>
            <person name="He G."/>
            <person name="Johnson J."/>
            <person name="Nolan M."/>
            <person name="Tritt A."/>
            <person name="Barry K.W."/>
            <person name="Grigoriev I.V."/>
            <person name="Nagy L.G."/>
            <person name="Hibbett D."/>
            <person name="Henrissat B."/>
            <person name="Matheny P.B."/>
            <person name="Labbe J."/>
            <person name="Martin F.M."/>
        </authorList>
    </citation>
    <scope>NUCLEOTIDE SEQUENCE</scope>
    <source>
        <strain evidence="1">FP105234-sp</strain>
    </source>
</reference>
<organism evidence="1 2">
    <name type="scientific">Auriscalpium vulgare</name>
    <dbReference type="NCBI Taxonomy" id="40419"/>
    <lineage>
        <taxon>Eukaryota</taxon>
        <taxon>Fungi</taxon>
        <taxon>Dikarya</taxon>
        <taxon>Basidiomycota</taxon>
        <taxon>Agaricomycotina</taxon>
        <taxon>Agaricomycetes</taxon>
        <taxon>Russulales</taxon>
        <taxon>Auriscalpiaceae</taxon>
        <taxon>Auriscalpium</taxon>
    </lineage>
</organism>
<evidence type="ECO:0000313" key="1">
    <source>
        <dbReference type="EMBL" id="KAI0037616.1"/>
    </source>
</evidence>
<comment type="caution">
    <text evidence="1">The sequence shown here is derived from an EMBL/GenBank/DDBJ whole genome shotgun (WGS) entry which is preliminary data.</text>
</comment>
<dbReference type="EMBL" id="MU276825">
    <property type="protein sequence ID" value="KAI0037616.1"/>
    <property type="molecule type" value="Genomic_DNA"/>
</dbReference>
<evidence type="ECO:0000313" key="2">
    <source>
        <dbReference type="Proteomes" id="UP000814033"/>
    </source>
</evidence>
<sequence>MIGRGSATAARHAEAASSRARAALGQATKGSTRGQASCARSRRLQRLRVDDDTHGRAQARTAAPSRRHTDALSRCSGGYAGRVVAQGGGGSRERAAGTMRAWSAWPGSASGYPRGELAASVGELDGGGGLCGAGLQVQRYCRDINSGIYAW</sequence>
<reference evidence="1" key="1">
    <citation type="submission" date="2021-02" db="EMBL/GenBank/DDBJ databases">
        <authorList>
            <consortium name="DOE Joint Genome Institute"/>
            <person name="Ahrendt S."/>
            <person name="Looney B.P."/>
            <person name="Miyauchi S."/>
            <person name="Morin E."/>
            <person name="Drula E."/>
            <person name="Courty P.E."/>
            <person name="Chicoki N."/>
            <person name="Fauchery L."/>
            <person name="Kohler A."/>
            <person name="Kuo A."/>
            <person name="Labutti K."/>
            <person name="Pangilinan J."/>
            <person name="Lipzen A."/>
            <person name="Riley R."/>
            <person name="Andreopoulos W."/>
            <person name="He G."/>
            <person name="Johnson J."/>
            <person name="Barry K.W."/>
            <person name="Grigoriev I.V."/>
            <person name="Nagy L."/>
            <person name="Hibbett D."/>
            <person name="Henrissat B."/>
            <person name="Matheny P.B."/>
            <person name="Labbe J."/>
            <person name="Martin F."/>
        </authorList>
    </citation>
    <scope>NUCLEOTIDE SEQUENCE</scope>
    <source>
        <strain evidence="1">FP105234-sp</strain>
    </source>
</reference>
<proteinExistence type="predicted"/>